<protein>
    <recommendedName>
        <fullName evidence="3">Asparagine synthetase domain-containing protein</fullName>
    </recommendedName>
</protein>
<evidence type="ECO:0000313" key="2">
    <source>
        <dbReference type="Proteomes" id="UP000479639"/>
    </source>
</evidence>
<comment type="caution">
    <text evidence="1">The sequence shown here is derived from an EMBL/GenBank/DDBJ whole genome shotgun (WGS) entry which is preliminary data.</text>
</comment>
<accession>A0A7C8BPQ7</accession>
<evidence type="ECO:0000313" key="1">
    <source>
        <dbReference type="EMBL" id="KAB1637413.1"/>
    </source>
</evidence>
<keyword evidence="2" id="KW-1185">Reference proteome</keyword>
<proteinExistence type="predicted"/>
<sequence length="701" mass="79218">MIEQDFLGSYGLYLYEDEFFFAVSNSFQKLVEHLAPIRQLTLNDDFVRHFVLADLCSISCEETMVKEIRLLPRNTFVSVNLATLQLAVRVRADYGDNSIPVDTPEGILLLDHWFEKWTKIIRGIWRARRYEISADLSGGFDSRITLCLLLGAGIDMGDLRVNSIEDRLHTHAEDYRISSAIASHYGFQLNVSPSWWDSNEPEPFSLREALDISFYAKSGVHKQLGFKASRSMLPRFNFTGSGGECLRAYWNEPPMDYQERNVRQAFELAPDCAAAYALSMRNIIENSFQALRRITGGKIEGRDLTQSLYKETRCRFHFGRDAVESYFANDIKCTPLIDADLFRLRTNGRGCSDKNLLVAIIFDRYQKELLQFPFEGGRKIEEATLEYARALNRKFPPPSFPEEKGEEVAQIVENASVPPVQTSEEPTNYREIDDCVRTAFESCRERAAFSLIGSDAVYMRQHRLMQRDNYRPLQHAYPCLAATGVAAALDSKGGEFKISSYMQRMAWTKSAVPDESFIQNDYLRLLATARIDVKNHHGSSESGLALLSAGGGYVSVSNPRWFCRDGNEGYVFEGFSGRMELSLRALMAGTVSVEFRSKNAHNAQGAPSPVLVDYTLIEVNGRALCDERMTAWHDDPIKCDTPVHSGDLLTIRAVWGPHNCVLDKQPIAKGAEAEVIEKPAPPTVTRLLRRGKARLLRILSR</sequence>
<reference evidence="1 2" key="1">
    <citation type="submission" date="2019-09" db="EMBL/GenBank/DDBJ databases">
        <title>Whole genome shotgun sequencing (WGS) of Ellagibacter isourolithinifaciens DSM 104140(T) and Adlercreutzia muris DSM 29508(T).</title>
        <authorList>
            <person name="Stoll D.A."/>
            <person name="Danylec N."/>
            <person name="Huch M."/>
        </authorList>
    </citation>
    <scope>NUCLEOTIDE SEQUENCE [LARGE SCALE GENOMIC DNA]</scope>
    <source>
        <strain evidence="1 2">DSM 29508</strain>
    </source>
</reference>
<dbReference type="AlphaFoldDB" id="A0A7C8BPQ7"/>
<dbReference type="EMBL" id="WAJS01000061">
    <property type="protein sequence ID" value="KAB1637413.1"/>
    <property type="molecule type" value="Genomic_DNA"/>
</dbReference>
<dbReference type="RefSeq" id="WP_151432098.1">
    <property type="nucleotide sequence ID" value="NZ_WAJS01000061.1"/>
</dbReference>
<gene>
    <name evidence="1" type="ORF">F8D48_11190</name>
</gene>
<name>A0A7C8BPQ7_9ACTN</name>
<dbReference type="Proteomes" id="UP000479639">
    <property type="component" value="Unassembled WGS sequence"/>
</dbReference>
<evidence type="ECO:0008006" key="3">
    <source>
        <dbReference type="Google" id="ProtNLM"/>
    </source>
</evidence>
<organism evidence="1 2">
    <name type="scientific">Adlercreutzia muris</name>
    <dbReference type="NCBI Taxonomy" id="1796610"/>
    <lineage>
        <taxon>Bacteria</taxon>
        <taxon>Bacillati</taxon>
        <taxon>Actinomycetota</taxon>
        <taxon>Coriobacteriia</taxon>
        <taxon>Eggerthellales</taxon>
        <taxon>Eggerthellaceae</taxon>
        <taxon>Adlercreutzia</taxon>
    </lineage>
</organism>